<dbReference type="Pfam" id="PF08447">
    <property type="entry name" value="PAS_3"/>
    <property type="match status" value="1"/>
</dbReference>
<dbReference type="InterPro" id="IPR011712">
    <property type="entry name" value="Sig_transdc_His_kin_sub3_dim/P"/>
</dbReference>
<feature type="domain" description="PAS" evidence="3">
    <location>
        <begin position="171"/>
        <end position="234"/>
    </location>
</feature>
<accession>A0A562SHH6</accession>
<dbReference type="SUPFAM" id="SSF55785">
    <property type="entry name" value="PYP-like sensor domain (PAS domain)"/>
    <property type="match status" value="7"/>
</dbReference>
<dbReference type="Proteomes" id="UP000316167">
    <property type="component" value="Unassembled WGS sequence"/>
</dbReference>
<dbReference type="Pfam" id="PF00989">
    <property type="entry name" value="PAS"/>
    <property type="match status" value="2"/>
</dbReference>
<dbReference type="AlphaFoldDB" id="A0A562SHH6"/>
<dbReference type="PROSITE" id="PS50112">
    <property type="entry name" value="PAS"/>
    <property type="match status" value="5"/>
</dbReference>
<feature type="domain" description="PAS" evidence="3">
    <location>
        <begin position="675"/>
        <end position="720"/>
    </location>
</feature>
<dbReference type="Pfam" id="PF07730">
    <property type="entry name" value="HisKA_3"/>
    <property type="match status" value="1"/>
</dbReference>
<evidence type="ECO:0000313" key="5">
    <source>
        <dbReference type="EMBL" id="TWI80598.1"/>
    </source>
</evidence>
<evidence type="ECO:0000259" key="3">
    <source>
        <dbReference type="PROSITE" id="PS50112"/>
    </source>
</evidence>
<dbReference type="InterPro" id="IPR052155">
    <property type="entry name" value="Biofilm_reg_signaling"/>
</dbReference>
<sequence>MAPEKAKGADSLHNRTQNNPVERQDIYGQQAHSTAASTAGQTDFIQSLIPDLIHQAIIVTDLEGTIIYWNKYASDIYGWSASEVMGNNVMALIPTDLSLEEGMAIMEQLQRGQSWTGQYQVKHKNGHHFLVHVHDSPFYNAQGAVAGIIGVSRDITEELKTKEFLHLQTNLLDNVEQAVLAADLQGIIFYSNRFAEELFGYQKNEFINQSVFEIFLTANGNRPLQEIMLLLQQNNSFTEEAVVKNKLGRAIEVVNVYSPIKDQQGTITGIIAVATNINEQVKERREKEFERINQQALINATTDLIWSVAADYTLITANQSFIARIQEYTGVTLQPGDKLLNETFYPADYLAFWKNIYDRGFKGERFSFELHVPATQHVAERWSEATINPIRNAEQQVIGIACYGRDITANKQAKKAIEESQERFRIMFEQAPLGIALIDSYTGHILQVNEKFASITGRTKDELKTIDWMTITHPDDIEPDLENMRRLNRKEIPGFTMQKRYIKPDGSIVWIQMSIVPIEHTANENPRHLCMIEDITQMKENLLQVELSNERFNLVAKATNDMVWDWDIVNDTVYRNEEQFCRMLKLPASMKNGTGSFWFSRIHPEDLPGLQNLLEKVKADAEQRVFEIEFRFLNGEDQYIHLLDRGYILRNGNGSPVRMIGSTQDITRQKEINSELEKLSRIARETQNGVIITDKNQRIEWVNEAFERISGYTLEEIKGKKPGKFLQGKATDTAQLAYMRSQLRKRVNFETELINYNKNGEPYWTHLQVQPIFDEQGNLQQFFSIQTDITTQKKAEEALIRSEEQYRYLFDNNPAPIFIWNVDDFSFAEVNETFLDVYGYTRSELDEITIKEIRPEEEVGDIVAFAKKVRTANTFQINRLWKHKTKKGTIIYMQVSSQKITYKNRIAVLAIAIDVTEKKMLEMKLEEERKQKEKEITHAVLTAQENEKEFIGRELHDNVNQILASARLFFGVSKRTLSEETIQKADELVGKAIREIRALCHSLIPPSFDVTNLSDGIEQIVAHIENETNIRFIKQYHDTDYSKLPQVMQLTIYRTVQEQLNNILKYAGAKNVTIQTTRADNELTLLIQDDGIGFDPAQKKKGVGFLNIQTRAAISNGTMELTSKPGEGCSLKLRFTL</sequence>
<feature type="domain" description="PAS" evidence="3">
    <location>
        <begin position="802"/>
        <end position="845"/>
    </location>
</feature>
<dbReference type="PANTHER" id="PTHR44757:SF2">
    <property type="entry name" value="BIOFILM ARCHITECTURE MAINTENANCE PROTEIN MBAA"/>
    <property type="match status" value="1"/>
</dbReference>
<evidence type="ECO:0000259" key="2">
    <source>
        <dbReference type="PROSITE" id="PS50109"/>
    </source>
</evidence>
<evidence type="ECO:0000313" key="6">
    <source>
        <dbReference type="Proteomes" id="UP000316167"/>
    </source>
</evidence>
<protein>
    <submittedName>
        <fullName evidence="5">PAS domain S-box-containing protein</fullName>
    </submittedName>
</protein>
<dbReference type="CDD" id="cd00130">
    <property type="entry name" value="PAS"/>
    <property type="match status" value="7"/>
</dbReference>
<dbReference type="GO" id="GO:0046983">
    <property type="term" value="F:protein dimerization activity"/>
    <property type="evidence" value="ECO:0007669"/>
    <property type="project" value="InterPro"/>
</dbReference>
<dbReference type="GO" id="GO:0016020">
    <property type="term" value="C:membrane"/>
    <property type="evidence" value="ECO:0007669"/>
    <property type="project" value="InterPro"/>
</dbReference>
<dbReference type="SMART" id="SM00091">
    <property type="entry name" value="PAS"/>
    <property type="match status" value="7"/>
</dbReference>
<feature type="compositionally biased region" description="Basic and acidic residues" evidence="1">
    <location>
        <begin position="1"/>
        <end position="13"/>
    </location>
</feature>
<dbReference type="EMBL" id="VLLE01000005">
    <property type="protein sequence ID" value="TWI80598.1"/>
    <property type="molecule type" value="Genomic_DNA"/>
</dbReference>
<feature type="domain" description="Histidine kinase" evidence="2">
    <location>
        <begin position="950"/>
        <end position="1137"/>
    </location>
</feature>
<feature type="domain" description="PAC" evidence="4">
    <location>
        <begin position="871"/>
        <end position="927"/>
    </location>
</feature>
<dbReference type="InterPro" id="IPR013767">
    <property type="entry name" value="PAS_fold"/>
</dbReference>
<keyword evidence="6" id="KW-1185">Reference proteome</keyword>
<name>A0A562SHH6_9BACT</name>
<dbReference type="InterPro" id="IPR013655">
    <property type="entry name" value="PAS_fold_3"/>
</dbReference>
<feature type="domain" description="PAC" evidence="4">
    <location>
        <begin position="495"/>
        <end position="547"/>
    </location>
</feature>
<dbReference type="InterPro" id="IPR036890">
    <property type="entry name" value="HATPase_C_sf"/>
</dbReference>
<dbReference type="GO" id="GO:0000155">
    <property type="term" value="F:phosphorelay sensor kinase activity"/>
    <property type="evidence" value="ECO:0007669"/>
    <property type="project" value="InterPro"/>
</dbReference>
<dbReference type="GO" id="GO:0006355">
    <property type="term" value="P:regulation of DNA-templated transcription"/>
    <property type="evidence" value="ECO:0007669"/>
    <property type="project" value="InterPro"/>
</dbReference>
<dbReference type="Gene3D" id="3.30.450.20">
    <property type="entry name" value="PAS domain"/>
    <property type="match status" value="7"/>
</dbReference>
<gene>
    <name evidence="5" type="ORF">IQ13_3277</name>
</gene>
<dbReference type="InterPro" id="IPR003594">
    <property type="entry name" value="HATPase_dom"/>
</dbReference>
<dbReference type="Pfam" id="PF13426">
    <property type="entry name" value="PAS_9"/>
    <property type="match status" value="3"/>
</dbReference>
<feature type="domain" description="PAC" evidence="4">
    <location>
        <begin position="747"/>
        <end position="801"/>
    </location>
</feature>
<feature type="domain" description="PAC" evidence="4">
    <location>
        <begin position="366"/>
        <end position="419"/>
    </location>
</feature>
<dbReference type="RefSeq" id="WP_144887659.1">
    <property type="nucleotide sequence ID" value="NZ_VLLE01000005.1"/>
</dbReference>
<dbReference type="SMART" id="SM00086">
    <property type="entry name" value="PAC"/>
    <property type="match status" value="7"/>
</dbReference>
<feature type="region of interest" description="Disordered" evidence="1">
    <location>
        <begin position="1"/>
        <end position="21"/>
    </location>
</feature>
<dbReference type="InterPro" id="IPR000014">
    <property type="entry name" value="PAS"/>
</dbReference>
<dbReference type="CDD" id="cd16917">
    <property type="entry name" value="HATPase_UhpB-NarQ-NarX-like"/>
    <property type="match status" value="1"/>
</dbReference>
<feature type="domain" description="PAC" evidence="4">
    <location>
        <begin position="115"/>
        <end position="167"/>
    </location>
</feature>
<feature type="domain" description="PAC" evidence="4">
    <location>
        <begin position="626"/>
        <end position="678"/>
    </location>
</feature>
<dbReference type="PANTHER" id="PTHR44757">
    <property type="entry name" value="DIGUANYLATE CYCLASE DGCP"/>
    <property type="match status" value="1"/>
</dbReference>
<dbReference type="Pfam" id="PF08448">
    <property type="entry name" value="PAS_4"/>
    <property type="match status" value="1"/>
</dbReference>
<comment type="caution">
    <text evidence="5">The sequence shown here is derived from an EMBL/GenBank/DDBJ whole genome shotgun (WGS) entry which is preliminary data.</text>
</comment>
<proteinExistence type="predicted"/>
<dbReference type="InterPro" id="IPR000700">
    <property type="entry name" value="PAS-assoc_C"/>
</dbReference>
<feature type="domain" description="PAS" evidence="3">
    <location>
        <begin position="41"/>
        <end position="90"/>
    </location>
</feature>
<evidence type="ECO:0000256" key="1">
    <source>
        <dbReference type="SAM" id="MobiDB-lite"/>
    </source>
</evidence>
<evidence type="ECO:0000259" key="4">
    <source>
        <dbReference type="PROSITE" id="PS50113"/>
    </source>
</evidence>
<dbReference type="PROSITE" id="PS50113">
    <property type="entry name" value="PAC"/>
    <property type="match status" value="6"/>
</dbReference>
<dbReference type="InterPro" id="IPR001610">
    <property type="entry name" value="PAC"/>
</dbReference>
<dbReference type="SUPFAM" id="SSF55874">
    <property type="entry name" value="ATPase domain of HSP90 chaperone/DNA topoisomerase II/histidine kinase"/>
    <property type="match status" value="1"/>
</dbReference>
<dbReference type="InterPro" id="IPR035965">
    <property type="entry name" value="PAS-like_dom_sf"/>
</dbReference>
<dbReference type="PROSITE" id="PS50109">
    <property type="entry name" value="HIS_KIN"/>
    <property type="match status" value="1"/>
</dbReference>
<dbReference type="InterPro" id="IPR013656">
    <property type="entry name" value="PAS_4"/>
</dbReference>
<dbReference type="InterPro" id="IPR005467">
    <property type="entry name" value="His_kinase_dom"/>
</dbReference>
<dbReference type="Gene3D" id="1.20.5.1930">
    <property type="match status" value="1"/>
</dbReference>
<feature type="domain" description="PAS" evidence="3">
    <location>
        <begin position="420"/>
        <end position="491"/>
    </location>
</feature>
<dbReference type="NCBIfam" id="TIGR00229">
    <property type="entry name" value="sensory_box"/>
    <property type="match status" value="5"/>
</dbReference>
<dbReference type="Pfam" id="PF02518">
    <property type="entry name" value="HATPase_c"/>
    <property type="match status" value="1"/>
</dbReference>
<reference evidence="5 6" key="1">
    <citation type="journal article" date="2015" name="Stand. Genomic Sci.">
        <title>Genomic Encyclopedia of Bacterial and Archaeal Type Strains, Phase III: the genomes of soil and plant-associated and newly described type strains.</title>
        <authorList>
            <person name="Whitman W.B."/>
            <person name="Woyke T."/>
            <person name="Klenk H.P."/>
            <person name="Zhou Y."/>
            <person name="Lilburn T.G."/>
            <person name="Beck B.J."/>
            <person name="De Vos P."/>
            <person name="Vandamme P."/>
            <person name="Eisen J.A."/>
            <person name="Garrity G."/>
            <person name="Hugenholtz P."/>
            <person name="Kyrpides N.C."/>
        </authorList>
    </citation>
    <scope>NUCLEOTIDE SEQUENCE [LARGE SCALE GENOMIC DNA]</scope>
    <source>
        <strain evidence="5 6">CGMCC 1.7271</strain>
    </source>
</reference>
<organism evidence="5 6">
    <name type="scientific">Lacibacter cauensis</name>
    <dbReference type="NCBI Taxonomy" id="510947"/>
    <lineage>
        <taxon>Bacteria</taxon>
        <taxon>Pseudomonadati</taxon>
        <taxon>Bacteroidota</taxon>
        <taxon>Chitinophagia</taxon>
        <taxon>Chitinophagales</taxon>
        <taxon>Chitinophagaceae</taxon>
        <taxon>Lacibacter</taxon>
    </lineage>
</organism>
<dbReference type="OrthoDB" id="9124519at2"/>
<dbReference type="Gene3D" id="3.30.565.10">
    <property type="entry name" value="Histidine kinase-like ATPase, C-terminal domain"/>
    <property type="match status" value="1"/>
</dbReference>